<proteinExistence type="predicted"/>
<reference evidence="2" key="1">
    <citation type="journal article" date="2019" name="Int. J. Syst. Evol. Microbiol.">
        <title>The Global Catalogue of Microorganisms (GCM) 10K type strain sequencing project: providing services to taxonomists for standard genome sequencing and annotation.</title>
        <authorList>
            <consortium name="The Broad Institute Genomics Platform"/>
            <consortium name="The Broad Institute Genome Sequencing Center for Infectious Disease"/>
            <person name="Wu L."/>
            <person name="Ma J."/>
        </authorList>
    </citation>
    <scope>NUCLEOTIDE SEQUENCE [LARGE SCALE GENOMIC DNA]</scope>
    <source>
        <strain evidence="2">CGMCC 1.15277</strain>
    </source>
</reference>
<keyword evidence="2" id="KW-1185">Reference proteome</keyword>
<sequence>MASPFFRLELLVDGGPEQVWARLWDLDRHTASVPLTRVGSDDGALRHGSRFVARTTVGPIGFDDVMVVDGWEPPSLAAITKCGRLLTGTITVELAAEGERTRVVWTQHYGARGVPDRAAALVRPVVAAGYRRSLRAILAP</sequence>
<comment type="caution">
    <text evidence="1">The sequence shown here is derived from an EMBL/GenBank/DDBJ whole genome shotgun (WGS) entry which is preliminary data.</text>
</comment>
<dbReference type="InterPro" id="IPR019587">
    <property type="entry name" value="Polyketide_cyclase/dehydratase"/>
</dbReference>
<dbReference type="SUPFAM" id="SSF55961">
    <property type="entry name" value="Bet v1-like"/>
    <property type="match status" value="1"/>
</dbReference>
<dbReference type="EMBL" id="JBHSUA010000018">
    <property type="protein sequence ID" value="MFC6397113.1"/>
    <property type="molecule type" value="Genomic_DNA"/>
</dbReference>
<dbReference type="Proteomes" id="UP001596266">
    <property type="component" value="Unassembled WGS sequence"/>
</dbReference>
<protein>
    <submittedName>
        <fullName evidence="1">SRPBCC family protein</fullName>
    </submittedName>
</protein>
<dbReference type="RefSeq" id="WP_343884694.1">
    <property type="nucleotide sequence ID" value="NZ_BAAAKI010000003.1"/>
</dbReference>
<evidence type="ECO:0000313" key="2">
    <source>
        <dbReference type="Proteomes" id="UP001596266"/>
    </source>
</evidence>
<gene>
    <name evidence="1" type="ORF">ACFP57_09000</name>
</gene>
<accession>A0ABW1X3A2</accession>
<dbReference type="InterPro" id="IPR023393">
    <property type="entry name" value="START-like_dom_sf"/>
</dbReference>
<name>A0ABW1X3A2_9ACTN</name>
<organism evidence="1 2">
    <name type="scientific">Luteococcus sanguinis</name>
    <dbReference type="NCBI Taxonomy" id="174038"/>
    <lineage>
        <taxon>Bacteria</taxon>
        <taxon>Bacillati</taxon>
        <taxon>Actinomycetota</taxon>
        <taxon>Actinomycetes</taxon>
        <taxon>Propionibacteriales</taxon>
        <taxon>Propionibacteriaceae</taxon>
        <taxon>Luteococcus</taxon>
    </lineage>
</organism>
<evidence type="ECO:0000313" key="1">
    <source>
        <dbReference type="EMBL" id="MFC6397113.1"/>
    </source>
</evidence>
<dbReference type="Gene3D" id="3.30.530.20">
    <property type="match status" value="1"/>
</dbReference>
<dbReference type="CDD" id="cd07812">
    <property type="entry name" value="SRPBCC"/>
    <property type="match status" value="1"/>
</dbReference>
<dbReference type="Pfam" id="PF10604">
    <property type="entry name" value="Polyketide_cyc2"/>
    <property type="match status" value="1"/>
</dbReference>